<evidence type="ECO:0000313" key="2">
    <source>
        <dbReference type="EMBL" id="REF37685.1"/>
    </source>
</evidence>
<dbReference type="PANTHER" id="PTHR39465:SF1">
    <property type="entry name" value="DNA LIGASE D 3'-PHOSPHOESTERASE DOMAIN-CONTAINING PROTEIN"/>
    <property type="match status" value="1"/>
</dbReference>
<accession>A0A3D9VEW6</accession>
<dbReference type="NCBIfam" id="TIGR02777">
    <property type="entry name" value="LigD_PE_dom"/>
    <property type="match status" value="1"/>
</dbReference>
<comment type="caution">
    <text evidence="2">The sequence shown here is derived from an EMBL/GenBank/DDBJ whole genome shotgun (WGS) entry which is preliminary data.</text>
</comment>
<reference evidence="2 3" key="1">
    <citation type="submission" date="2018-08" db="EMBL/GenBank/DDBJ databases">
        <title>Sequencing the genomes of 1000 actinobacteria strains.</title>
        <authorList>
            <person name="Klenk H.-P."/>
        </authorList>
    </citation>
    <scope>NUCLEOTIDE SEQUENCE [LARGE SCALE GENOMIC DNA]</scope>
    <source>
        <strain evidence="2 3">DSM 22891</strain>
    </source>
</reference>
<keyword evidence="3" id="KW-1185">Reference proteome</keyword>
<protein>
    <submittedName>
        <fullName evidence="2">DNA ligase D-like protein (Predicted 3'-phosphoesterase)</fullName>
    </submittedName>
</protein>
<gene>
    <name evidence="2" type="ORF">DFJ64_3136</name>
</gene>
<dbReference type="AlphaFoldDB" id="A0A3D9VEW6"/>
<proteinExistence type="predicted"/>
<dbReference type="GO" id="GO:0016874">
    <property type="term" value="F:ligase activity"/>
    <property type="evidence" value="ECO:0007669"/>
    <property type="project" value="UniProtKB-KW"/>
</dbReference>
<name>A0A3D9VEW6_THECX</name>
<dbReference type="EMBL" id="QTUC01000001">
    <property type="protein sequence ID" value="REF37685.1"/>
    <property type="molecule type" value="Genomic_DNA"/>
</dbReference>
<organism evidence="2 3">
    <name type="scientific">Thermasporomyces composti</name>
    <dbReference type="NCBI Taxonomy" id="696763"/>
    <lineage>
        <taxon>Bacteria</taxon>
        <taxon>Bacillati</taxon>
        <taxon>Actinomycetota</taxon>
        <taxon>Actinomycetes</taxon>
        <taxon>Propionibacteriales</taxon>
        <taxon>Nocardioidaceae</taxon>
        <taxon>Thermasporomyces</taxon>
    </lineage>
</organism>
<sequence length="132" mass="15167">MPSDATGQRGATFVIQEHHARRLHWDFRLEREGVLVSWALPKGLPTDPKKNHLAVQTEDHPLEYATFEGEIPRGEYGAGTVTIWDHGTYVCERWDDREVKVVLHGKGPAQGRYALIHTHDNNWLIHRMDPAR</sequence>
<feature type="domain" description="DNA ligase D 3'-phosphoesterase" evidence="1">
    <location>
        <begin position="16"/>
        <end position="116"/>
    </location>
</feature>
<dbReference type="InterPro" id="IPR014144">
    <property type="entry name" value="LigD_PE_domain"/>
</dbReference>
<dbReference type="Proteomes" id="UP000256485">
    <property type="component" value="Unassembled WGS sequence"/>
</dbReference>
<dbReference type="PANTHER" id="PTHR39465">
    <property type="entry name" value="DNA LIGASE D, 3'-PHOSPHOESTERASE DOMAIN"/>
    <property type="match status" value="1"/>
</dbReference>
<keyword evidence="2" id="KW-0436">Ligase</keyword>
<dbReference type="Pfam" id="PF13298">
    <property type="entry name" value="LigD_N"/>
    <property type="match status" value="1"/>
</dbReference>
<evidence type="ECO:0000259" key="1">
    <source>
        <dbReference type="Pfam" id="PF13298"/>
    </source>
</evidence>
<evidence type="ECO:0000313" key="3">
    <source>
        <dbReference type="Proteomes" id="UP000256485"/>
    </source>
</evidence>